<proteinExistence type="predicted"/>
<evidence type="ECO:0000313" key="1">
    <source>
        <dbReference type="EMBL" id="VDI19349.1"/>
    </source>
</evidence>
<evidence type="ECO:0000313" key="2">
    <source>
        <dbReference type="Proteomes" id="UP000596742"/>
    </source>
</evidence>
<sequence length="137" mass="15404">MAYDANFDSFLRVAQTIVNDNVRALNGDDTSMDVIEIAISQLNALWRNVGRMNTLYPQCDGLLENLQSLIRCIENMKRRTGKPSIFNYGLKGLDSATIDSVEDANCKEIISRIQDADNPEYLMEDESVNNVLETDGH</sequence>
<comment type="caution">
    <text evidence="1">The sequence shown here is derived from an EMBL/GenBank/DDBJ whole genome shotgun (WGS) entry which is preliminary data.</text>
</comment>
<protein>
    <submittedName>
        <fullName evidence="1">Uncharacterized protein</fullName>
    </submittedName>
</protein>
<keyword evidence="2" id="KW-1185">Reference proteome</keyword>
<organism evidence="1 2">
    <name type="scientific">Mytilus galloprovincialis</name>
    <name type="common">Mediterranean mussel</name>
    <dbReference type="NCBI Taxonomy" id="29158"/>
    <lineage>
        <taxon>Eukaryota</taxon>
        <taxon>Metazoa</taxon>
        <taxon>Spiralia</taxon>
        <taxon>Lophotrochozoa</taxon>
        <taxon>Mollusca</taxon>
        <taxon>Bivalvia</taxon>
        <taxon>Autobranchia</taxon>
        <taxon>Pteriomorphia</taxon>
        <taxon>Mytilida</taxon>
        <taxon>Mytiloidea</taxon>
        <taxon>Mytilidae</taxon>
        <taxon>Mytilinae</taxon>
        <taxon>Mytilus</taxon>
    </lineage>
</organism>
<gene>
    <name evidence="1" type="ORF">MGAL_10B086847</name>
</gene>
<accession>A0A8B6DHQ7</accession>
<dbReference type="EMBL" id="UYJE01003441">
    <property type="protein sequence ID" value="VDI19349.1"/>
    <property type="molecule type" value="Genomic_DNA"/>
</dbReference>
<reference evidence="1" key="1">
    <citation type="submission" date="2018-11" db="EMBL/GenBank/DDBJ databases">
        <authorList>
            <person name="Alioto T."/>
            <person name="Alioto T."/>
        </authorList>
    </citation>
    <scope>NUCLEOTIDE SEQUENCE</scope>
</reference>
<name>A0A8B6DHQ7_MYTGA</name>
<dbReference type="AlphaFoldDB" id="A0A8B6DHQ7"/>
<dbReference type="Proteomes" id="UP000596742">
    <property type="component" value="Unassembled WGS sequence"/>
</dbReference>